<dbReference type="PROSITE" id="PS00463">
    <property type="entry name" value="ZN2_CY6_FUNGAL_1"/>
    <property type="match status" value="1"/>
</dbReference>
<feature type="compositionally biased region" description="Polar residues" evidence="1">
    <location>
        <begin position="65"/>
        <end position="76"/>
    </location>
</feature>
<evidence type="ECO:0000256" key="1">
    <source>
        <dbReference type="SAM" id="MobiDB-lite"/>
    </source>
</evidence>
<name>R7SGV6_FOMME</name>
<evidence type="ECO:0000313" key="4">
    <source>
        <dbReference type="Proteomes" id="UP000053630"/>
    </source>
</evidence>
<reference evidence="4" key="1">
    <citation type="journal article" date="2012" name="Science">
        <title>The Paleozoic origin of enzymatic lignin decomposition reconstructed from 31 fungal genomes.</title>
        <authorList>
            <person name="Floudas D."/>
            <person name="Binder M."/>
            <person name="Riley R."/>
            <person name="Barry K."/>
            <person name="Blanchette R.A."/>
            <person name="Henrissat B."/>
            <person name="Martinez A.T."/>
            <person name="Otillar R."/>
            <person name="Spatafora J.W."/>
            <person name="Yadav J.S."/>
            <person name="Aerts A."/>
            <person name="Benoit I."/>
            <person name="Boyd A."/>
            <person name="Carlson A."/>
            <person name="Copeland A."/>
            <person name="Coutinho P.M."/>
            <person name="de Vries R.P."/>
            <person name="Ferreira P."/>
            <person name="Findley K."/>
            <person name="Foster B."/>
            <person name="Gaskell J."/>
            <person name="Glotzer D."/>
            <person name="Gorecki P."/>
            <person name="Heitman J."/>
            <person name="Hesse C."/>
            <person name="Hori C."/>
            <person name="Igarashi K."/>
            <person name="Jurgens J.A."/>
            <person name="Kallen N."/>
            <person name="Kersten P."/>
            <person name="Kohler A."/>
            <person name="Kuees U."/>
            <person name="Kumar T.K.A."/>
            <person name="Kuo A."/>
            <person name="LaButti K."/>
            <person name="Larrondo L.F."/>
            <person name="Lindquist E."/>
            <person name="Ling A."/>
            <person name="Lombard V."/>
            <person name="Lucas S."/>
            <person name="Lundell T."/>
            <person name="Martin R."/>
            <person name="McLaughlin D.J."/>
            <person name="Morgenstern I."/>
            <person name="Morin E."/>
            <person name="Murat C."/>
            <person name="Nagy L.G."/>
            <person name="Nolan M."/>
            <person name="Ohm R.A."/>
            <person name="Patyshakuliyeva A."/>
            <person name="Rokas A."/>
            <person name="Ruiz-Duenas F.J."/>
            <person name="Sabat G."/>
            <person name="Salamov A."/>
            <person name="Samejima M."/>
            <person name="Schmutz J."/>
            <person name="Slot J.C."/>
            <person name="St John F."/>
            <person name="Stenlid J."/>
            <person name="Sun H."/>
            <person name="Sun S."/>
            <person name="Syed K."/>
            <person name="Tsang A."/>
            <person name="Wiebenga A."/>
            <person name="Young D."/>
            <person name="Pisabarro A."/>
            <person name="Eastwood D.C."/>
            <person name="Martin F."/>
            <person name="Cullen D."/>
            <person name="Grigoriev I.V."/>
            <person name="Hibbett D.S."/>
        </authorList>
    </citation>
    <scope>NUCLEOTIDE SEQUENCE [LARGE SCALE GENOMIC DNA]</scope>
    <source>
        <strain evidence="4">MF3/22</strain>
    </source>
</reference>
<sequence>METGVASDIQTREVKRKNPKPCSRCSDMRKKCDTSPPYSLARCRECTRANIPTCPPHRPRRSKGSSHPSISPNVASPNLPGSIDTSATPIGFTITEAGSGYTQESLFRLNELESEVVTDFWNLMLPTLLAPAFGPAYLPTQ</sequence>
<gene>
    <name evidence="3" type="ORF">FOMMEDRAFT_32416</name>
</gene>
<dbReference type="EMBL" id="JH717986">
    <property type="protein sequence ID" value="EJC97645.1"/>
    <property type="molecule type" value="Genomic_DNA"/>
</dbReference>
<dbReference type="GO" id="GO:0008270">
    <property type="term" value="F:zinc ion binding"/>
    <property type="evidence" value="ECO:0007669"/>
    <property type="project" value="InterPro"/>
</dbReference>
<dbReference type="GeneID" id="18679193"/>
<dbReference type="GO" id="GO:0000981">
    <property type="term" value="F:DNA-binding transcription factor activity, RNA polymerase II-specific"/>
    <property type="evidence" value="ECO:0007669"/>
    <property type="project" value="InterPro"/>
</dbReference>
<keyword evidence="4" id="KW-1185">Reference proteome</keyword>
<dbReference type="RefSeq" id="XP_007272029.1">
    <property type="nucleotide sequence ID" value="XM_007271967.1"/>
</dbReference>
<dbReference type="Proteomes" id="UP000053630">
    <property type="component" value="Unassembled WGS sequence"/>
</dbReference>
<proteinExistence type="predicted"/>
<protein>
    <recommendedName>
        <fullName evidence="2">Zn(2)-C6 fungal-type domain-containing protein</fullName>
    </recommendedName>
</protein>
<feature type="region of interest" description="Disordered" evidence="1">
    <location>
        <begin position="1"/>
        <end position="36"/>
    </location>
</feature>
<dbReference type="KEGG" id="fme:FOMMEDRAFT_32416"/>
<accession>R7SGV6</accession>
<dbReference type="InterPro" id="IPR001138">
    <property type="entry name" value="Zn2Cys6_DnaBD"/>
</dbReference>
<dbReference type="OrthoDB" id="3267945at2759"/>
<dbReference type="PROSITE" id="PS50048">
    <property type="entry name" value="ZN2_CY6_FUNGAL_2"/>
    <property type="match status" value="1"/>
</dbReference>
<feature type="domain" description="Zn(2)-C6 fungal-type" evidence="2">
    <location>
        <begin position="21"/>
        <end position="54"/>
    </location>
</feature>
<feature type="region of interest" description="Disordered" evidence="1">
    <location>
        <begin position="49"/>
        <end position="88"/>
    </location>
</feature>
<organism evidence="3 4">
    <name type="scientific">Fomitiporia mediterranea (strain MF3/22)</name>
    <name type="common">Grapevine white-rot fungus</name>
    <dbReference type="NCBI Taxonomy" id="694068"/>
    <lineage>
        <taxon>Eukaryota</taxon>
        <taxon>Fungi</taxon>
        <taxon>Dikarya</taxon>
        <taxon>Basidiomycota</taxon>
        <taxon>Agaricomycotina</taxon>
        <taxon>Agaricomycetes</taxon>
        <taxon>Hymenochaetales</taxon>
        <taxon>Hymenochaetaceae</taxon>
        <taxon>Fomitiporia</taxon>
    </lineage>
</organism>
<evidence type="ECO:0000259" key="2">
    <source>
        <dbReference type="PROSITE" id="PS50048"/>
    </source>
</evidence>
<evidence type="ECO:0000313" key="3">
    <source>
        <dbReference type="EMBL" id="EJC97645.1"/>
    </source>
</evidence>
<dbReference type="AlphaFoldDB" id="R7SGV6"/>